<evidence type="ECO:0000313" key="4">
    <source>
        <dbReference type="Proteomes" id="UP001321473"/>
    </source>
</evidence>
<feature type="compositionally biased region" description="Pro residues" evidence="1">
    <location>
        <begin position="132"/>
        <end position="141"/>
    </location>
</feature>
<feature type="compositionally biased region" description="Low complexity" evidence="1">
    <location>
        <begin position="85"/>
        <end position="95"/>
    </location>
</feature>
<dbReference type="EMBL" id="JARKHS020000793">
    <property type="protein sequence ID" value="KAK8788444.1"/>
    <property type="molecule type" value="Genomic_DNA"/>
</dbReference>
<feature type="compositionally biased region" description="Low complexity" evidence="1">
    <location>
        <begin position="142"/>
        <end position="168"/>
    </location>
</feature>
<keyword evidence="2" id="KW-0812">Transmembrane</keyword>
<feature type="region of interest" description="Disordered" evidence="1">
    <location>
        <begin position="62"/>
        <end position="168"/>
    </location>
</feature>
<reference evidence="3 4" key="1">
    <citation type="journal article" date="2023" name="Arcadia Sci">
        <title>De novo assembly of a long-read Amblyomma americanum tick genome.</title>
        <authorList>
            <person name="Chou S."/>
            <person name="Poskanzer K.E."/>
            <person name="Rollins M."/>
            <person name="Thuy-Boun P.S."/>
        </authorList>
    </citation>
    <scope>NUCLEOTIDE SEQUENCE [LARGE SCALE GENOMIC DNA]</scope>
    <source>
        <strain evidence="3">F_SG_1</strain>
        <tissue evidence="3">Salivary glands</tissue>
    </source>
</reference>
<comment type="caution">
    <text evidence="3">The sequence shown here is derived from an EMBL/GenBank/DDBJ whole genome shotgun (WGS) entry which is preliminary data.</text>
</comment>
<evidence type="ECO:0000313" key="3">
    <source>
        <dbReference type="EMBL" id="KAK8788444.1"/>
    </source>
</evidence>
<name>A0AAQ4FME1_AMBAM</name>
<protein>
    <submittedName>
        <fullName evidence="3">Uncharacterized protein</fullName>
    </submittedName>
</protein>
<keyword evidence="4" id="KW-1185">Reference proteome</keyword>
<keyword evidence="2" id="KW-0472">Membrane</keyword>
<feature type="transmembrane region" description="Helical" evidence="2">
    <location>
        <begin position="31"/>
        <end position="56"/>
    </location>
</feature>
<proteinExistence type="predicted"/>
<accession>A0AAQ4FME1</accession>
<sequence length="553" mass="61912">MEYAPEKSILGEPYQTAEIGAEQNEQRCTKALIVAVFFVLALLSAIAWVMIITVVLDKNRDGLETSGDDFSRASTGKDRERRTAPVVIPEVVEVPRITSTPRRHSPKPSSATSGTLAPVTFPTPSSALPTTFSPPRPPPPSGTTARTTTSTEPQTTRTTVTTSTTTSPQKPLNQALFCRYGTSTNANTKFPRDDLCDYIFYDSMYKDGNNMLSQGPPYGADLEAVLKQVQSGRYKNTQFGLGFAFAYLPYLLQYSDDRLPAVLDPLTQRGVSHLGVIDCSVYGLQPQDVYRMFRAIEQLNKYLKRSRSVGKAAYSVMGAISFNSSWNKYFTDNFRGNIASRPSLFISHGFQMSADWHRTPCLSTPPTVLTKPPHPQHNIHDLRDAVGALAEVSAATETPAIFLSVTMKGRWTELLSDTPKAFAQCSDQSPRPYGTYVSICNAEPFSNKIEYDKDGYVMRAYDSNSRLMFLYDNERALCEKLCKVKANYTRLMFGLAVFDLEYEDGDNVCSTLNRFTRFSRLQMVEWLLEFFSSQYTDATQEKTCSELWRPKRG</sequence>
<gene>
    <name evidence="3" type="ORF">V5799_021779</name>
</gene>
<evidence type="ECO:0000256" key="2">
    <source>
        <dbReference type="SAM" id="Phobius"/>
    </source>
</evidence>
<feature type="compositionally biased region" description="Basic and acidic residues" evidence="1">
    <location>
        <begin position="62"/>
        <end position="83"/>
    </location>
</feature>
<organism evidence="3 4">
    <name type="scientific">Amblyomma americanum</name>
    <name type="common">Lone star tick</name>
    <dbReference type="NCBI Taxonomy" id="6943"/>
    <lineage>
        <taxon>Eukaryota</taxon>
        <taxon>Metazoa</taxon>
        <taxon>Ecdysozoa</taxon>
        <taxon>Arthropoda</taxon>
        <taxon>Chelicerata</taxon>
        <taxon>Arachnida</taxon>
        <taxon>Acari</taxon>
        <taxon>Parasitiformes</taxon>
        <taxon>Ixodida</taxon>
        <taxon>Ixodoidea</taxon>
        <taxon>Ixodidae</taxon>
        <taxon>Amblyomminae</taxon>
        <taxon>Amblyomma</taxon>
    </lineage>
</organism>
<evidence type="ECO:0000256" key="1">
    <source>
        <dbReference type="SAM" id="MobiDB-lite"/>
    </source>
</evidence>
<keyword evidence="2" id="KW-1133">Transmembrane helix</keyword>
<dbReference type="AlphaFoldDB" id="A0AAQ4FME1"/>
<dbReference type="Proteomes" id="UP001321473">
    <property type="component" value="Unassembled WGS sequence"/>
</dbReference>